<sequence>MARFPFSSSFGLVVVQRSAQLSVAEAEGEKQSNEKQSREKPQSRSFTPATASFADHLSPPLVASYPPALVRVE</sequence>
<reference evidence="2" key="2">
    <citation type="submission" date="2015-03" db="UniProtKB">
        <authorList>
            <consortium name="EnsemblPlants"/>
        </authorList>
    </citation>
    <scope>IDENTIFICATION</scope>
</reference>
<dbReference type="Gramene" id="OBART02G23620.1">
    <property type="protein sequence ID" value="OBART02G23620.1"/>
    <property type="gene ID" value="OBART02G23620"/>
</dbReference>
<dbReference type="EnsemblPlants" id="OBART02G23620.1">
    <property type="protein sequence ID" value="OBART02G23620.1"/>
    <property type="gene ID" value="OBART02G23620"/>
</dbReference>
<proteinExistence type="predicted"/>
<dbReference type="PaxDb" id="65489-OBART02G23620.1"/>
<evidence type="ECO:0000313" key="2">
    <source>
        <dbReference type="EnsemblPlants" id="OBART02G23620.1"/>
    </source>
</evidence>
<feature type="compositionally biased region" description="Basic and acidic residues" evidence="1">
    <location>
        <begin position="27"/>
        <end position="42"/>
    </location>
</feature>
<organism evidence="2">
    <name type="scientific">Oryza barthii</name>
    <dbReference type="NCBI Taxonomy" id="65489"/>
    <lineage>
        <taxon>Eukaryota</taxon>
        <taxon>Viridiplantae</taxon>
        <taxon>Streptophyta</taxon>
        <taxon>Embryophyta</taxon>
        <taxon>Tracheophyta</taxon>
        <taxon>Spermatophyta</taxon>
        <taxon>Magnoliopsida</taxon>
        <taxon>Liliopsida</taxon>
        <taxon>Poales</taxon>
        <taxon>Poaceae</taxon>
        <taxon>BOP clade</taxon>
        <taxon>Oryzoideae</taxon>
        <taxon>Oryzeae</taxon>
        <taxon>Oryzinae</taxon>
        <taxon>Oryza</taxon>
    </lineage>
</organism>
<dbReference type="HOGENOM" id="CLU_2708692_0_0_1"/>
<accession>A0A0D3F7G5</accession>
<name>A0A0D3F7G5_9ORYZ</name>
<reference evidence="2" key="1">
    <citation type="journal article" date="2009" name="Rice">
        <title>De Novo Next Generation Sequencing of Plant Genomes.</title>
        <authorList>
            <person name="Rounsley S."/>
            <person name="Marri P.R."/>
            <person name="Yu Y."/>
            <person name="He R."/>
            <person name="Sisneros N."/>
            <person name="Goicoechea J.L."/>
            <person name="Lee S.J."/>
            <person name="Angelova A."/>
            <person name="Kudrna D."/>
            <person name="Luo M."/>
            <person name="Affourtit J."/>
            <person name="Desany B."/>
            <person name="Knight J."/>
            <person name="Niazi F."/>
            <person name="Egholm M."/>
            <person name="Wing R.A."/>
        </authorList>
    </citation>
    <scope>NUCLEOTIDE SEQUENCE [LARGE SCALE GENOMIC DNA]</scope>
    <source>
        <strain evidence="2">cv. IRGC 105608</strain>
    </source>
</reference>
<evidence type="ECO:0000313" key="3">
    <source>
        <dbReference type="Proteomes" id="UP000026960"/>
    </source>
</evidence>
<keyword evidence="3" id="KW-1185">Reference proteome</keyword>
<protein>
    <submittedName>
        <fullName evidence="2">Uncharacterized protein</fullName>
    </submittedName>
</protein>
<feature type="region of interest" description="Disordered" evidence="1">
    <location>
        <begin position="24"/>
        <end position="52"/>
    </location>
</feature>
<dbReference type="AlphaFoldDB" id="A0A0D3F7G5"/>
<evidence type="ECO:0000256" key="1">
    <source>
        <dbReference type="SAM" id="MobiDB-lite"/>
    </source>
</evidence>
<dbReference type="Proteomes" id="UP000026960">
    <property type="component" value="Chromosome 2"/>
</dbReference>